<dbReference type="PROSITE" id="PS50800">
    <property type="entry name" value="SAP"/>
    <property type="match status" value="1"/>
</dbReference>
<comment type="subcellular location">
    <subcellularLocation>
        <location evidence="1">Cytoplasm</location>
    </subcellularLocation>
</comment>
<feature type="region of interest" description="Disordered" evidence="6">
    <location>
        <begin position="923"/>
        <end position="950"/>
    </location>
</feature>
<dbReference type="InterPro" id="IPR003034">
    <property type="entry name" value="SAP_dom"/>
</dbReference>
<evidence type="ECO:0000259" key="7">
    <source>
        <dbReference type="PROSITE" id="PS50800"/>
    </source>
</evidence>
<keyword evidence="2" id="KW-0963">Cytoplasm</keyword>
<evidence type="ECO:0000256" key="3">
    <source>
        <dbReference type="ARBA" id="ARBA00022553"/>
    </source>
</evidence>
<protein>
    <recommendedName>
        <fullName evidence="7">SAP domain-containing protein</fullName>
    </recommendedName>
</protein>
<dbReference type="PANTHER" id="PTHR14304:SF11">
    <property type="entry name" value="SAP DOMAIN-CONTAINING PROTEIN"/>
    <property type="match status" value="1"/>
</dbReference>
<dbReference type="OMA" id="QWETIVH"/>
<dbReference type="Pfam" id="PF14444">
    <property type="entry name" value="S1-like"/>
    <property type="match status" value="1"/>
</dbReference>
<dbReference type="InterPro" id="IPR036361">
    <property type="entry name" value="SAP_dom_sf"/>
</dbReference>
<dbReference type="Proteomes" id="UP000000305">
    <property type="component" value="Unassembled WGS sequence"/>
</dbReference>
<evidence type="ECO:0000256" key="6">
    <source>
        <dbReference type="SAM" id="MobiDB-lite"/>
    </source>
</evidence>
<sequence>MEILHPQGQALQQQPMLAQQMTVQSVALSQPALTTTHLAAQNQIGQVQLTPAIQSHQVQIPLNQAHLLLNQQLTPANCTFGQVQINQAQLANIATSQHQATTHQTYFTPSISLQQNVGIPQGTIQIQPSSLVIPTSISTSIAPPGLAMPTTLSSVQNYTTTYALSRSCVSQQQQQQATVKQRVFSGLVTKVHENFGFIDEDVIFQASVVKGTAPQVGDRVLVEASYNGSMPFKWNATRVQVIAPPVVQQQQQQPPPQKLLSSTAFNQSDITKQANRDWSIRGRQAANDYRESDSREANLVELRRRYSHMYVPSDFLNSTYWWVDSFPIHRPLPLDKPVSFHIFDKNVEPPLENTDSAAVFESSDADYAYSAKVMLLSLLPMDEFLRKCCPEDEKEDFVHPARLIRFLVGHRGKNETMAIGGPWSPSLDGADPKSDPQVLIRTAIRTCKALTGIDLSSCTQWYRMAEIRYHRVSSMKSRIESVLLFVPDVWSCVPTASQWETIVHSYMQPSSEPMEEETKEETVVDPLKEASHHSKLEPKSLKFSELKTELEARNLSSKGMRTQLIPRLTIALKGEAEEEKRKREDAQLNEEEQQQQESSREDSLPADDVDSIHRLDFVASPQILVHPSRTAKAGKFSCSLVSLSVLLDYRLEDTKEHTFEVSLFSELFNEMLMRDFGALVYRSVNNESLRKEKRDKKDDDDSERKKKKEIVKIGSNNAPLLLAYCYFDLSHANYIASKDLEDLFLTLGLQQSRAQVRKLLQKVTTDDTLRYKKLIEKVPLITKEEDDQLSETSLATSGKDVSVLEPTNGKEATANEQTSSALMLFNGVYVNVEQLLLRLEKSEESRRESEQQFKLAQNQLAICRADLNKSTEANALLCRQLETEKLRSESNTEELVRTRESLNQYVQSINKIQSISSALLSSSKGGGIKEEQTLSDSQLLEPEFLDKVEN</sequence>
<dbReference type="InParanoid" id="E9G368"/>
<dbReference type="InterPro" id="IPR045353">
    <property type="entry name" value="LAIKA"/>
</dbReference>
<evidence type="ECO:0000313" key="9">
    <source>
        <dbReference type="Proteomes" id="UP000000305"/>
    </source>
</evidence>
<dbReference type="HOGENOM" id="CLU_008030_0_0_1"/>
<dbReference type="InterPro" id="IPR025224">
    <property type="entry name" value="CCAR1/CCAR2"/>
</dbReference>
<feature type="coiled-coil region" evidence="5">
    <location>
        <begin position="832"/>
        <end position="859"/>
    </location>
</feature>
<evidence type="ECO:0000256" key="2">
    <source>
        <dbReference type="ARBA" id="ARBA00022490"/>
    </source>
</evidence>
<dbReference type="GO" id="GO:0006355">
    <property type="term" value="P:regulation of DNA-templated transcription"/>
    <property type="evidence" value="ECO:0000318"/>
    <property type="project" value="GO_Central"/>
</dbReference>
<dbReference type="Gene3D" id="1.10.720.30">
    <property type="entry name" value="SAP domain"/>
    <property type="match status" value="1"/>
</dbReference>
<dbReference type="SMART" id="SM01122">
    <property type="entry name" value="DBC1"/>
    <property type="match status" value="1"/>
</dbReference>
<dbReference type="eggNOG" id="KOG4246">
    <property type="taxonomic scope" value="Eukaryota"/>
</dbReference>
<dbReference type="InterPro" id="IPR025954">
    <property type="entry name" value="DBC1/CARP1_inactive_NUDIX"/>
</dbReference>
<feature type="compositionally biased region" description="Basic and acidic residues" evidence="6">
    <location>
        <begin position="520"/>
        <end position="538"/>
    </location>
</feature>
<gene>
    <name evidence="8" type="ORF">DAPPUDRAFT_237157</name>
</gene>
<feature type="region of interest" description="Disordered" evidence="6">
    <location>
        <begin position="509"/>
        <end position="538"/>
    </location>
</feature>
<feature type="region of interest" description="Disordered" evidence="6">
    <location>
        <begin position="575"/>
        <end position="606"/>
    </location>
</feature>
<reference evidence="8 9" key="1">
    <citation type="journal article" date="2011" name="Science">
        <title>The ecoresponsive genome of Daphnia pulex.</title>
        <authorList>
            <person name="Colbourne J.K."/>
            <person name="Pfrender M.E."/>
            <person name="Gilbert D."/>
            <person name="Thomas W.K."/>
            <person name="Tucker A."/>
            <person name="Oakley T.H."/>
            <person name="Tokishita S."/>
            <person name="Aerts A."/>
            <person name="Arnold G.J."/>
            <person name="Basu M.K."/>
            <person name="Bauer D.J."/>
            <person name="Caceres C.E."/>
            <person name="Carmel L."/>
            <person name="Casola C."/>
            <person name="Choi J.H."/>
            <person name="Detter J.C."/>
            <person name="Dong Q."/>
            <person name="Dusheyko S."/>
            <person name="Eads B.D."/>
            <person name="Frohlich T."/>
            <person name="Geiler-Samerotte K.A."/>
            <person name="Gerlach D."/>
            <person name="Hatcher P."/>
            <person name="Jogdeo S."/>
            <person name="Krijgsveld J."/>
            <person name="Kriventseva E.V."/>
            <person name="Kultz D."/>
            <person name="Laforsch C."/>
            <person name="Lindquist E."/>
            <person name="Lopez J."/>
            <person name="Manak J.R."/>
            <person name="Muller J."/>
            <person name="Pangilinan J."/>
            <person name="Patwardhan R.P."/>
            <person name="Pitluck S."/>
            <person name="Pritham E.J."/>
            <person name="Rechtsteiner A."/>
            <person name="Rho M."/>
            <person name="Rogozin I.B."/>
            <person name="Sakarya O."/>
            <person name="Salamov A."/>
            <person name="Schaack S."/>
            <person name="Shapiro H."/>
            <person name="Shiga Y."/>
            <person name="Skalitzky C."/>
            <person name="Smith Z."/>
            <person name="Souvorov A."/>
            <person name="Sung W."/>
            <person name="Tang Z."/>
            <person name="Tsuchiya D."/>
            <person name="Tu H."/>
            <person name="Vos H."/>
            <person name="Wang M."/>
            <person name="Wolf Y.I."/>
            <person name="Yamagata H."/>
            <person name="Yamada T."/>
            <person name="Ye Y."/>
            <person name="Shaw J.R."/>
            <person name="Andrews J."/>
            <person name="Crease T.J."/>
            <person name="Tang H."/>
            <person name="Lucas S.M."/>
            <person name="Robertson H.M."/>
            <person name="Bork P."/>
            <person name="Koonin E.V."/>
            <person name="Zdobnov E.M."/>
            <person name="Grigoriev I.V."/>
            <person name="Lynch M."/>
            <person name="Boore J.L."/>
        </authorList>
    </citation>
    <scope>NUCLEOTIDE SEQUENCE [LARGE SCALE GENOMIC DNA]</scope>
</reference>
<keyword evidence="3" id="KW-0597">Phosphoprotein</keyword>
<dbReference type="InterPro" id="IPR025223">
    <property type="entry name" value="S1-like_RNA-bd_dom"/>
</dbReference>
<dbReference type="PANTHER" id="PTHR14304">
    <property type="entry name" value="CELL DIVISION CYCLE AND APOPTOSIS REGULATOR PROTEIN"/>
    <property type="match status" value="1"/>
</dbReference>
<dbReference type="PhylomeDB" id="E9G368"/>
<feature type="compositionally biased region" description="Basic and acidic residues" evidence="6">
    <location>
        <begin position="575"/>
        <end position="586"/>
    </location>
</feature>
<keyword evidence="9" id="KW-1185">Reference proteome</keyword>
<name>E9G368_DAPPU</name>
<accession>E9G368</accession>
<keyword evidence="4 5" id="KW-0175">Coiled coil</keyword>
<evidence type="ECO:0000313" key="8">
    <source>
        <dbReference type="EMBL" id="EFX85722.1"/>
    </source>
</evidence>
<dbReference type="Pfam" id="PF19256">
    <property type="entry name" value="LAIKA"/>
    <property type="match status" value="1"/>
</dbReference>
<evidence type="ECO:0000256" key="1">
    <source>
        <dbReference type="ARBA" id="ARBA00004496"/>
    </source>
</evidence>
<dbReference type="SMART" id="SM00513">
    <property type="entry name" value="SAP"/>
    <property type="match status" value="1"/>
</dbReference>
<dbReference type="AlphaFoldDB" id="E9G368"/>
<proteinExistence type="predicted"/>
<dbReference type="Pfam" id="PF14443">
    <property type="entry name" value="DBC1"/>
    <property type="match status" value="1"/>
</dbReference>
<evidence type="ECO:0000256" key="5">
    <source>
        <dbReference type="SAM" id="Coils"/>
    </source>
</evidence>
<dbReference type="OrthoDB" id="21006at2759"/>
<dbReference type="KEGG" id="dpx:DAPPUDRAFT_237157"/>
<dbReference type="GO" id="GO:0005634">
    <property type="term" value="C:nucleus"/>
    <property type="evidence" value="ECO:0000318"/>
    <property type="project" value="GO_Central"/>
</dbReference>
<dbReference type="SUPFAM" id="SSF68906">
    <property type="entry name" value="SAP domain"/>
    <property type="match status" value="1"/>
</dbReference>
<organism evidence="8 9">
    <name type="scientific">Daphnia pulex</name>
    <name type="common">Water flea</name>
    <dbReference type="NCBI Taxonomy" id="6669"/>
    <lineage>
        <taxon>Eukaryota</taxon>
        <taxon>Metazoa</taxon>
        <taxon>Ecdysozoa</taxon>
        <taxon>Arthropoda</taxon>
        <taxon>Crustacea</taxon>
        <taxon>Branchiopoda</taxon>
        <taxon>Diplostraca</taxon>
        <taxon>Cladocera</taxon>
        <taxon>Anomopoda</taxon>
        <taxon>Daphniidae</taxon>
        <taxon>Daphnia</taxon>
    </lineage>
</organism>
<feature type="domain" description="SAP" evidence="7">
    <location>
        <begin position="538"/>
        <end position="572"/>
    </location>
</feature>
<dbReference type="STRING" id="6669.E9G368"/>
<dbReference type="EMBL" id="GL732531">
    <property type="protein sequence ID" value="EFX85722.1"/>
    <property type="molecule type" value="Genomic_DNA"/>
</dbReference>
<dbReference type="GO" id="GO:0005737">
    <property type="term" value="C:cytoplasm"/>
    <property type="evidence" value="ECO:0007669"/>
    <property type="project" value="UniProtKB-SubCell"/>
</dbReference>
<evidence type="ECO:0000256" key="4">
    <source>
        <dbReference type="ARBA" id="ARBA00023054"/>
    </source>
</evidence>